<keyword evidence="1" id="KW-0812">Transmembrane</keyword>
<name>A0AAF3EVT7_9BILA</name>
<organism evidence="2 3">
    <name type="scientific">Mesorhabditis belari</name>
    <dbReference type="NCBI Taxonomy" id="2138241"/>
    <lineage>
        <taxon>Eukaryota</taxon>
        <taxon>Metazoa</taxon>
        <taxon>Ecdysozoa</taxon>
        <taxon>Nematoda</taxon>
        <taxon>Chromadorea</taxon>
        <taxon>Rhabditida</taxon>
        <taxon>Rhabditina</taxon>
        <taxon>Rhabditomorpha</taxon>
        <taxon>Rhabditoidea</taxon>
        <taxon>Rhabditidae</taxon>
        <taxon>Mesorhabditinae</taxon>
        <taxon>Mesorhabditis</taxon>
    </lineage>
</organism>
<dbReference type="AlphaFoldDB" id="A0AAF3EVT7"/>
<keyword evidence="1" id="KW-0472">Membrane</keyword>
<feature type="transmembrane region" description="Helical" evidence="1">
    <location>
        <begin position="32"/>
        <end position="65"/>
    </location>
</feature>
<sequence length="99" mass="11392">MAEDDAVSFSIGVTDILLWIWSLLPFEIKSYVWMWILTILGIILLILCCCGICFCAPPCICAVWLEKRRRRKNADKKAMAFVTEKRYLREPSAPPLLNV</sequence>
<dbReference type="Proteomes" id="UP000887575">
    <property type="component" value="Unassembled WGS sequence"/>
</dbReference>
<evidence type="ECO:0000313" key="3">
    <source>
        <dbReference type="WBParaSite" id="MBELARI_LOCUS18314"/>
    </source>
</evidence>
<accession>A0AAF3EVT7</accession>
<evidence type="ECO:0000313" key="2">
    <source>
        <dbReference type="Proteomes" id="UP000887575"/>
    </source>
</evidence>
<evidence type="ECO:0000256" key="1">
    <source>
        <dbReference type="SAM" id="Phobius"/>
    </source>
</evidence>
<dbReference type="WBParaSite" id="MBELARI_LOCUS18314">
    <property type="protein sequence ID" value="MBELARI_LOCUS18314"/>
    <property type="gene ID" value="MBELARI_LOCUS18314"/>
</dbReference>
<keyword evidence="2" id="KW-1185">Reference proteome</keyword>
<protein>
    <submittedName>
        <fullName evidence="3">Uncharacterized protein</fullName>
    </submittedName>
</protein>
<reference evidence="3" key="1">
    <citation type="submission" date="2024-02" db="UniProtKB">
        <authorList>
            <consortium name="WormBaseParasite"/>
        </authorList>
    </citation>
    <scope>IDENTIFICATION</scope>
</reference>
<proteinExistence type="predicted"/>
<feature type="transmembrane region" description="Helical" evidence="1">
    <location>
        <begin position="7"/>
        <end position="26"/>
    </location>
</feature>
<keyword evidence="1" id="KW-1133">Transmembrane helix</keyword>